<sequence>MLKSAQFQSLGGAALKVLMFLAAQYNGKNNGDLSATKDMVDGTGVCSPSKIHGLLLELEAAGFIVKTRHGIKKQCNLYAITWYSIDECEGKGLEIAPGPPRNDWRKTESLAPSGVLTGPLRGLKAA</sequence>
<proteinExistence type="predicted"/>
<evidence type="ECO:0008006" key="4">
    <source>
        <dbReference type="Google" id="ProtNLM"/>
    </source>
</evidence>
<dbReference type="EMBL" id="JZIW01000001">
    <property type="protein sequence ID" value="KOO84612.1"/>
    <property type="molecule type" value="Genomic_DNA"/>
</dbReference>
<dbReference type="Proteomes" id="UP000037632">
    <property type="component" value="Unassembled WGS sequence"/>
</dbReference>
<organism evidence="2 3">
    <name type="scientific">Stenotrophomonas maltophilia</name>
    <name type="common">Pseudomonas maltophilia</name>
    <name type="synonym">Xanthomonas maltophilia</name>
    <dbReference type="NCBI Taxonomy" id="40324"/>
    <lineage>
        <taxon>Bacteria</taxon>
        <taxon>Pseudomonadati</taxon>
        <taxon>Pseudomonadota</taxon>
        <taxon>Gammaproteobacteria</taxon>
        <taxon>Lysobacterales</taxon>
        <taxon>Lysobacteraceae</taxon>
        <taxon>Stenotrophomonas</taxon>
        <taxon>Stenotrophomonas maltophilia group</taxon>
    </lineage>
</organism>
<feature type="region of interest" description="Disordered" evidence="1">
    <location>
        <begin position="99"/>
        <end position="126"/>
    </location>
</feature>
<evidence type="ECO:0000313" key="2">
    <source>
        <dbReference type="EMBL" id="KOO84612.1"/>
    </source>
</evidence>
<reference evidence="2 3" key="1">
    <citation type="journal article" date="2015" name="Antimicrob. Agents Chemother.">
        <title>Whole-Genome Sequencing Identifies Emergence of a Quinolone Resistance Mutation in a Case of Stenotrophomonas maltophilia Bacteremia.</title>
        <authorList>
            <person name="Pak T.R."/>
            <person name="Altman D.R."/>
            <person name="Attie O."/>
            <person name="Sebra R."/>
            <person name="Hamula C.L."/>
            <person name="Lewis M."/>
            <person name="Deikus G."/>
            <person name="Newman L.C."/>
            <person name="Fang G."/>
            <person name="Hand J."/>
            <person name="Papel G."/>
            <person name="Wallach F."/>
            <person name="Schadt E.E."/>
            <person name="Huprikar S."/>
            <person name="van Bakel H."/>
            <person name="Kasarskis A."/>
            <person name="Bashir A."/>
        </authorList>
    </citation>
    <scope>NUCLEOTIDE SEQUENCE [LARGE SCALE GENOMIC DNA]</scope>
    <source>
        <strain evidence="2 3">ISMMS6</strain>
    </source>
</reference>
<evidence type="ECO:0000256" key="1">
    <source>
        <dbReference type="SAM" id="MobiDB-lite"/>
    </source>
</evidence>
<evidence type="ECO:0000313" key="3">
    <source>
        <dbReference type="Proteomes" id="UP000037632"/>
    </source>
</evidence>
<dbReference type="AlphaFoldDB" id="A0AB34TP05"/>
<accession>A0AB34TP05</accession>
<comment type="caution">
    <text evidence="2">The sequence shown here is derived from an EMBL/GenBank/DDBJ whole genome shotgun (WGS) entry which is preliminary data.</text>
</comment>
<gene>
    <name evidence="2" type="ORF">VL23_06340</name>
</gene>
<name>A0AB34TP05_STEMA</name>
<protein>
    <recommendedName>
        <fullName evidence="4">Helix-turn-helix domain-containing protein</fullName>
    </recommendedName>
</protein>